<dbReference type="PANTHER" id="PTHR30383:SF19">
    <property type="entry name" value="FIBRONECTIN TYPE-III DOMAIN-CONTAINING PROTEIN"/>
    <property type="match status" value="1"/>
</dbReference>
<evidence type="ECO:0000259" key="2">
    <source>
        <dbReference type="Pfam" id="PF13472"/>
    </source>
</evidence>
<evidence type="ECO:0000313" key="4">
    <source>
        <dbReference type="Proteomes" id="UP000701801"/>
    </source>
</evidence>
<organism evidence="3 4">
    <name type="scientific">Hymenoscyphus albidus</name>
    <dbReference type="NCBI Taxonomy" id="595503"/>
    <lineage>
        <taxon>Eukaryota</taxon>
        <taxon>Fungi</taxon>
        <taxon>Dikarya</taxon>
        <taxon>Ascomycota</taxon>
        <taxon>Pezizomycotina</taxon>
        <taxon>Leotiomycetes</taxon>
        <taxon>Helotiales</taxon>
        <taxon>Helotiaceae</taxon>
        <taxon>Hymenoscyphus</taxon>
    </lineage>
</organism>
<feature type="region of interest" description="Disordered" evidence="1">
    <location>
        <begin position="49"/>
        <end position="79"/>
    </location>
</feature>
<dbReference type="SUPFAM" id="SSF52266">
    <property type="entry name" value="SGNH hydrolase"/>
    <property type="match status" value="1"/>
</dbReference>
<dbReference type="PANTHER" id="PTHR30383">
    <property type="entry name" value="THIOESTERASE 1/PROTEASE 1/LYSOPHOSPHOLIPASE L1"/>
    <property type="match status" value="1"/>
</dbReference>
<gene>
    <name evidence="3" type="ORF">HYALB_00008366</name>
</gene>
<name>A0A9N9LR07_9HELO</name>
<dbReference type="OrthoDB" id="408760at2759"/>
<dbReference type="CDD" id="cd00229">
    <property type="entry name" value="SGNH_hydrolase"/>
    <property type="match status" value="1"/>
</dbReference>
<dbReference type="InterPro" id="IPR036514">
    <property type="entry name" value="SGNH_hydro_sf"/>
</dbReference>
<evidence type="ECO:0000256" key="1">
    <source>
        <dbReference type="SAM" id="MobiDB-lite"/>
    </source>
</evidence>
<dbReference type="InterPro" id="IPR051532">
    <property type="entry name" value="Ester_Hydrolysis_Enzymes"/>
</dbReference>
<comment type="caution">
    <text evidence="3">The sequence shown here is derived from an EMBL/GenBank/DDBJ whole genome shotgun (WGS) entry which is preliminary data.</text>
</comment>
<dbReference type="GO" id="GO:0004622">
    <property type="term" value="F:phosphatidylcholine lysophospholipase activity"/>
    <property type="evidence" value="ECO:0007669"/>
    <property type="project" value="TreeGrafter"/>
</dbReference>
<dbReference type="InterPro" id="IPR013830">
    <property type="entry name" value="SGNH_hydro"/>
</dbReference>
<dbReference type="EMBL" id="CAJVRM010000225">
    <property type="protein sequence ID" value="CAG8977590.1"/>
    <property type="molecule type" value="Genomic_DNA"/>
</dbReference>
<reference evidence="3" key="1">
    <citation type="submission" date="2021-07" db="EMBL/GenBank/DDBJ databases">
        <authorList>
            <person name="Durling M."/>
        </authorList>
    </citation>
    <scope>NUCLEOTIDE SEQUENCE</scope>
</reference>
<sequence>MTENNLSPTSGDTKKKSLKILCFGDSLTEGYTNWGMIFKPYSDTLRNVLEKGLNSPNSPKSSDSREKKNEDRVRGGTGKEAVKEWDIEITTKGVSDQLPKPYTPIIFLGGTNDLGHRRPSSDILTDIKSTLSIPLATGAKVLLMTIPQSASRATWLDQNRDLVNAGLKEWAGDNEDIEILDLHAAMPYHSLSDSEQERLWDDGLHFTEAGYEKMGILLGERILSILQKRPGWCE</sequence>
<protein>
    <recommendedName>
        <fullName evidence="2">SGNH hydrolase-type esterase domain-containing protein</fullName>
    </recommendedName>
</protein>
<keyword evidence="4" id="KW-1185">Reference proteome</keyword>
<proteinExistence type="predicted"/>
<evidence type="ECO:0000313" key="3">
    <source>
        <dbReference type="EMBL" id="CAG8977590.1"/>
    </source>
</evidence>
<accession>A0A9N9LR07</accession>
<feature type="domain" description="SGNH hydrolase-type esterase" evidence="2">
    <location>
        <begin position="22"/>
        <end position="212"/>
    </location>
</feature>
<dbReference type="Proteomes" id="UP000701801">
    <property type="component" value="Unassembled WGS sequence"/>
</dbReference>
<dbReference type="AlphaFoldDB" id="A0A9N9LR07"/>
<dbReference type="Pfam" id="PF13472">
    <property type="entry name" value="Lipase_GDSL_2"/>
    <property type="match status" value="1"/>
</dbReference>
<feature type="compositionally biased region" description="Basic and acidic residues" evidence="1">
    <location>
        <begin position="62"/>
        <end position="74"/>
    </location>
</feature>
<dbReference type="Gene3D" id="3.40.50.1110">
    <property type="entry name" value="SGNH hydrolase"/>
    <property type="match status" value="1"/>
</dbReference>